<reference evidence="2" key="1">
    <citation type="submission" date="2022-11" db="UniProtKB">
        <authorList>
            <consortium name="WormBaseParasite"/>
        </authorList>
    </citation>
    <scope>IDENTIFICATION</scope>
</reference>
<accession>A0AC35GL06</accession>
<sequence length="95" mass="11104">MVNAPNLTPLWSWFVQRDLNLLTGTIGGNEHNRRISQNFHLEQLIKRYSNTCLPEDAETAEDVLALLRDLRDIVSEWDLGERQLKTQFLRILDNL</sequence>
<name>A0AC35GL06_9BILA</name>
<dbReference type="WBParaSite" id="PS1159_v2.g6483.t1">
    <property type="protein sequence ID" value="PS1159_v2.g6483.t1"/>
    <property type="gene ID" value="PS1159_v2.g6483"/>
</dbReference>
<organism evidence="1 2">
    <name type="scientific">Panagrolaimus sp. PS1159</name>
    <dbReference type="NCBI Taxonomy" id="55785"/>
    <lineage>
        <taxon>Eukaryota</taxon>
        <taxon>Metazoa</taxon>
        <taxon>Ecdysozoa</taxon>
        <taxon>Nematoda</taxon>
        <taxon>Chromadorea</taxon>
        <taxon>Rhabditida</taxon>
        <taxon>Tylenchina</taxon>
        <taxon>Panagrolaimomorpha</taxon>
        <taxon>Panagrolaimoidea</taxon>
        <taxon>Panagrolaimidae</taxon>
        <taxon>Panagrolaimus</taxon>
    </lineage>
</organism>
<proteinExistence type="predicted"/>
<protein>
    <submittedName>
        <fullName evidence="2">Uncharacterized protein</fullName>
    </submittedName>
</protein>
<evidence type="ECO:0000313" key="1">
    <source>
        <dbReference type="Proteomes" id="UP000887580"/>
    </source>
</evidence>
<evidence type="ECO:0000313" key="2">
    <source>
        <dbReference type="WBParaSite" id="PS1159_v2.g6483.t1"/>
    </source>
</evidence>
<dbReference type="Proteomes" id="UP000887580">
    <property type="component" value="Unplaced"/>
</dbReference>